<accession>A0A9D4DRK7</accession>
<dbReference type="EMBL" id="JAIWYP010000010">
    <property type="protein sequence ID" value="KAH3753943.1"/>
    <property type="molecule type" value="Genomic_DNA"/>
</dbReference>
<organism evidence="1 2">
    <name type="scientific">Dreissena polymorpha</name>
    <name type="common">Zebra mussel</name>
    <name type="synonym">Mytilus polymorpha</name>
    <dbReference type="NCBI Taxonomy" id="45954"/>
    <lineage>
        <taxon>Eukaryota</taxon>
        <taxon>Metazoa</taxon>
        <taxon>Spiralia</taxon>
        <taxon>Lophotrochozoa</taxon>
        <taxon>Mollusca</taxon>
        <taxon>Bivalvia</taxon>
        <taxon>Autobranchia</taxon>
        <taxon>Heteroconchia</taxon>
        <taxon>Euheterodonta</taxon>
        <taxon>Imparidentia</taxon>
        <taxon>Neoheterodontei</taxon>
        <taxon>Myida</taxon>
        <taxon>Dreissenoidea</taxon>
        <taxon>Dreissenidae</taxon>
        <taxon>Dreissena</taxon>
    </lineage>
</organism>
<gene>
    <name evidence="1" type="ORF">DPMN_188596</name>
</gene>
<evidence type="ECO:0000313" key="1">
    <source>
        <dbReference type="EMBL" id="KAH3753943.1"/>
    </source>
</evidence>
<reference evidence="1" key="2">
    <citation type="submission" date="2020-11" db="EMBL/GenBank/DDBJ databases">
        <authorList>
            <person name="McCartney M.A."/>
            <person name="Auch B."/>
            <person name="Kono T."/>
            <person name="Mallez S."/>
            <person name="Becker A."/>
            <person name="Gohl D.M."/>
            <person name="Silverstein K.A.T."/>
            <person name="Koren S."/>
            <person name="Bechman K.B."/>
            <person name="Herman A."/>
            <person name="Abrahante J.E."/>
            <person name="Garbe J."/>
        </authorList>
    </citation>
    <scope>NUCLEOTIDE SEQUENCE</scope>
    <source>
        <strain evidence="1">Duluth1</strain>
        <tissue evidence="1">Whole animal</tissue>
    </source>
</reference>
<reference evidence="1" key="1">
    <citation type="journal article" date="2019" name="bioRxiv">
        <title>The Genome of the Zebra Mussel, Dreissena polymorpha: A Resource for Invasive Species Research.</title>
        <authorList>
            <person name="McCartney M.A."/>
            <person name="Auch B."/>
            <person name="Kono T."/>
            <person name="Mallez S."/>
            <person name="Zhang Y."/>
            <person name="Obille A."/>
            <person name="Becker A."/>
            <person name="Abrahante J.E."/>
            <person name="Garbe J."/>
            <person name="Badalamenti J.P."/>
            <person name="Herman A."/>
            <person name="Mangelson H."/>
            <person name="Liachko I."/>
            <person name="Sullivan S."/>
            <person name="Sone E.D."/>
            <person name="Koren S."/>
            <person name="Silverstein K.A.T."/>
            <person name="Beckman K.B."/>
            <person name="Gohl D.M."/>
        </authorList>
    </citation>
    <scope>NUCLEOTIDE SEQUENCE</scope>
    <source>
        <strain evidence="1">Duluth1</strain>
        <tissue evidence="1">Whole animal</tissue>
    </source>
</reference>
<sequence>MILACLRVCVHLNPTLCPEQRPQWCSACGRSINILKGQHYTKLGKLILIVIPR</sequence>
<proteinExistence type="predicted"/>
<evidence type="ECO:0000313" key="2">
    <source>
        <dbReference type="Proteomes" id="UP000828390"/>
    </source>
</evidence>
<dbReference type="Proteomes" id="UP000828390">
    <property type="component" value="Unassembled WGS sequence"/>
</dbReference>
<keyword evidence="2" id="KW-1185">Reference proteome</keyword>
<name>A0A9D4DRK7_DREPO</name>
<dbReference type="AlphaFoldDB" id="A0A9D4DRK7"/>
<comment type="caution">
    <text evidence="1">The sequence shown here is derived from an EMBL/GenBank/DDBJ whole genome shotgun (WGS) entry which is preliminary data.</text>
</comment>
<protein>
    <submittedName>
        <fullName evidence="1">Uncharacterized protein</fullName>
    </submittedName>
</protein>